<dbReference type="CDD" id="cd01189">
    <property type="entry name" value="INT_ICEBs1_C_like"/>
    <property type="match status" value="1"/>
</dbReference>
<evidence type="ECO:0000313" key="5">
    <source>
        <dbReference type="EMBL" id="MBW8486697.1"/>
    </source>
</evidence>
<dbReference type="Pfam" id="PF00589">
    <property type="entry name" value="Phage_integrase"/>
    <property type="match status" value="1"/>
</dbReference>
<dbReference type="PANTHER" id="PTHR30349:SF41">
    <property type="entry name" value="INTEGRASE_RECOMBINASE PROTEIN MJ0367-RELATED"/>
    <property type="match status" value="1"/>
</dbReference>
<evidence type="ECO:0000256" key="3">
    <source>
        <dbReference type="ARBA" id="ARBA00023172"/>
    </source>
</evidence>
<name>A0ABS7G1V8_9ACTN</name>
<proteinExistence type="inferred from homology"/>
<dbReference type="InterPro" id="IPR002104">
    <property type="entry name" value="Integrase_catalytic"/>
</dbReference>
<dbReference type="PANTHER" id="PTHR30349">
    <property type="entry name" value="PHAGE INTEGRASE-RELATED"/>
    <property type="match status" value="1"/>
</dbReference>
<dbReference type="InterPro" id="IPR011010">
    <property type="entry name" value="DNA_brk_join_enz"/>
</dbReference>
<gene>
    <name evidence="5" type="ORF">K1Y72_30315</name>
</gene>
<comment type="similarity">
    <text evidence="1">Belongs to the 'phage' integrase family.</text>
</comment>
<dbReference type="EMBL" id="JAIBOA010000026">
    <property type="protein sequence ID" value="MBW8486697.1"/>
    <property type="molecule type" value="Genomic_DNA"/>
</dbReference>
<dbReference type="Gene3D" id="1.10.443.10">
    <property type="entry name" value="Intergrase catalytic core"/>
    <property type="match status" value="1"/>
</dbReference>
<sequence>MALTVSTGLRRCEVLGLTWDRVDLVAGTLTVDRQLDADGRRLAPVKTRNSERVIPLGAAAVRALEALRDDYPTVPVDLDHSDGYTVHGAHLVVQARTKTPVHPSYLGHVFKDAREAAGLPAGVTLHTLRHTFASMLIAQGTQPRVIQERMGHGSIVITMDTYGHLFPVEDNKTRDAIDTALSGLTW</sequence>
<accession>A0ABS7G1V8</accession>
<organism evidence="5 6">
    <name type="scientific">Actinomadura parmotrematis</name>
    <dbReference type="NCBI Taxonomy" id="2864039"/>
    <lineage>
        <taxon>Bacteria</taxon>
        <taxon>Bacillati</taxon>
        <taxon>Actinomycetota</taxon>
        <taxon>Actinomycetes</taxon>
        <taxon>Streptosporangiales</taxon>
        <taxon>Thermomonosporaceae</taxon>
        <taxon>Actinomadura</taxon>
    </lineage>
</organism>
<dbReference type="SUPFAM" id="SSF56349">
    <property type="entry name" value="DNA breaking-rejoining enzymes"/>
    <property type="match status" value="1"/>
</dbReference>
<reference evidence="5 6" key="1">
    <citation type="submission" date="2021-07" db="EMBL/GenBank/DDBJ databases">
        <title>Actinomadura sp. PM05-2 isolated from lichen.</title>
        <authorList>
            <person name="Somphong A."/>
            <person name="Phongsopitanun W."/>
            <person name="Tanasupawat S."/>
            <person name="Peongsungnone V."/>
        </authorList>
    </citation>
    <scope>NUCLEOTIDE SEQUENCE [LARGE SCALE GENOMIC DNA]</scope>
    <source>
        <strain evidence="5 6">PM05-2</strain>
    </source>
</reference>
<dbReference type="InterPro" id="IPR013762">
    <property type="entry name" value="Integrase-like_cat_sf"/>
</dbReference>
<comment type="caution">
    <text evidence="5">The sequence shown here is derived from an EMBL/GenBank/DDBJ whole genome shotgun (WGS) entry which is preliminary data.</text>
</comment>
<evidence type="ECO:0000259" key="4">
    <source>
        <dbReference type="PROSITE" id="PS51898"/>
    </source>
</evidence>
<keyword evidence="3" id="KW-0233">DNA recombination</keyword>
<evidence type="ECO:0000256" key="2">
    <source>
        <dbReference type="ARBA" id="ARBA00023125"/>
    </source>
</evidence>
<keyword evidence="2" id="KW-0238">DNA-binding</keyword>
<dbReference type="PROSITE" id="PS51898">
    <property type="entry name" value="TYR_RECOMBINASE"/>
    <property type="match status" value="1"/>
</dbReference>
<evidence type="ECO:0000313" key="6">
    <source>
        <dbReference type="Proteomes" id="UP000774570"/>
    </source>
</evidence>
<keyword evidence="6" id="KW-1185">Reference proteome</keyword>
<evidence type="ECO:0000256" key="1">
    <source>
        <dbReference type="ARBA" id="ARBA00008857"/>
    </source>
</evidence>
<dbReference type="Proteomes" id="UP000774570">
    <property type="component" value="Unassembled WGS sequence"/>
</dbReference>
<dbReference type="InterPro" id="IPR050090">
    <property type="entry name" value="Tyrosine_recombinase_XerCD"/>
</dbReference>
<protein>
    <submittedName>
        <fullName evidence="5">Site-specific integrase</fullName>
    </submittedName>
</protein>
<feature type="domain" description="Tyr recombinase" evidence="4">
    <location>
        <begin position="1"/>
        <end position="175"/>
    </location>
</feature>